<reference evidence="2" key="1">
    <citation type="submission" date="2016-10" db="EMBL/GenBank/DDBJ databases">
        <authorList>
            <person name="Varghese N."/>
            <person name="Submissions S."/>
        </authorList>
    </citation>
    <scope>NUCLEOTIDE SEQUENCE [LARGE SCALE GENOMIC DNA]</scope>
    <source>
        <strain evidence="2">S6-262</strain>
    </source>
</reference>
<dbReference type="RefSeq" id="WP_093666168.1">
    <property type="nucleotide sequence ID" value="NZ_FOCF01000006.1"/>
</dbReference>
<accession>A0A1H8G3X6</accession>
<proteinExistence type="predicted"/>
<name>A0A1H8G3X6_9SPHN</name>
<evidence type="ECO:0000313" key="2">
    <source>
        <dbReference type="Proteomes" id="UP000199206"/>
    </source>
</evidence>
<protein>
    <submittedName>
        <fullName evidence="1">Uncharacterized protein</fullName>
    </submittedName>
</protein>
<dbReference type="Proteomes" id="UP000199206">
    <property type="component" value="Unassembled WGS sequence"/>
</dbReference>
<sequence length="114" mass="12361">MPHASDIVTCDGPDSPHAFDIVPLKPRNGSLDAQCPVCRGHGEWNVEIDLVSFRCKRMICDPCLGAGWIETGSDPVGFPDIEMSPDGHPHWVVAYVPRKDVGEKNVSDGNLLAP</sequence>
<dbReference type="EMBL" id="FOCF01000006">
    <property type="protein sequence ID" value="SEN37998.1"/>
    <property type="molecule type" value="Genomic_DNA"/>
</dbReference>
<gene>
    <name evidence="1" type="ORF">SAMN05192583_2665</name>
</gene>
<evidence type="ECO:0000313" key="1">
    <source>
        <dbReference type="EMBL" id="SEN37998.1"/>
    </source>
</evidence>
<keyword evidence="2" id="KW-1185">Reference proteome</keyword>
<dbReference type="OrthoDB" id="7449554at2"/>
<organism evidence="1 2">
    <name type="scientific">Sphingomonas gellani</name>
    <dbReference type="NCBI Taxonomy" id="1166340"/>
    <lineage>
        <taxon>Bacteria</taxon>
        <taxon>Pseudomonadati</taxon>
        <taxon>Pseudomonadota</taxon>
        <taxon>Alphaproteobacteria</taxon>
        <taxon>Sphingomonadales</taxon>
        <taxon>Sphingomonadaceae</taxon>
        <taxon>Sphingomonas</taxon>
    </lineage>
</organism>
<dbReference type="AlphaFoldDB" id="A0A1H8G3X6"/>